<feature type="compositionally biased region" description="Basic and acidic residues" evidence="1">
    <location>
        <begin position="295"/>
        <end position="315"/>
    </location>
</feature>
<feature type="compositionally biased region" description="Basic and acidic residues" evidence="1">
    <location>
        <begin position="104"/>
        <end position="116"/>
    </location>
</feature>
<feature type="compositionally biased region" description="Basic and acidic residues" evidence="1">
    <location>
        <begin position="709"/>
        <end position="758"/>
    </location>
</feature>
<evidence type="ECO:0000313" key="3">
    <source>
        <dbReference type="Proteomes" id="UP000054886"/>
    </source>
</evidence>
<feature type="compositionally biased region" description="Basic and acidic residues" evidence="1">
    <location>
        <begin position="824"/>
        <end position="833"/>
    </location>
</feature>
<dbReference type="AlphaFoldDB" id="A0A0W0D7Q5"/>
<evidence type="ECO:0000256" key="1">
    <source>
        <dbReference type="SAM" id="MobiDB-lite"/>
    </source>
</evidence>
<dbReference type="GO" id="GO:0006355">
    <property type="term" value="P:regulation of DNA-templated transcription"/>
    <property type="evidence" value="ECO:0007669"/>
    <property type="project" value="InterPro"/>
</dbReference>
<feature type="compositionally biased region" description="Basic and acidic residues" evidence="1">
    <location>
        <begin position="232"/>
        <end position="244"/>
    </location>
</feature>
<feature type="compositionally biased region" description="Polar residues" evidence="1">
    <location>
        <begin position="560"/>
        <end position="570"/>
    </location>
</feature>
<dbReference type="VEuPathDB" id="FungiDB:CAGL0K09746g"/>
<dbReference type="Pfam" id="PF07904">
    <property type="entry name" value="Eaf7"/>
    <property type="match status" value="1"/>
</dbReference>
<feature type="compositionally biased region" description="Basic and acidic residues" evidence="1">
    <location>
        <begin position="492"/>
        <end position="510"/>
    </location>
</feature>
<evidence type="ECO:0000313" key="2">
    <source>
        <dbReference type="EMBL" id="KTB02505.1"/>
    </source>
</evidence>
<feature type="compositionally biased region" description="Polar residues" evidence="1">
    <location>
        <begin position="356"/>
        <end position="372"/>
    </location>
</feature>
<dbReference type="InterPro" id="IPR012423">
    <property type="entry name" value="Eaf7/MRGBP"/>
</dbReference>
<dbReference type="VEuPathDB" id="FungiDB:B1J91_K09746g"/>
<dbReference type="VEuPathDB" id="FungiDB:GVI51_K09559"/>
<reference evidence="2 3" key="1">
    <citation type="submission" date="2015-10" db="EMBL/GenBank/DDBJ databases">
        <title>Draft genomes sequences of Candida glabrata isolates 1A, 1B, 2A, 2B, 3A and 3B.</title>
        <authorList>
            <person name="Haavelsrud O.E."/>
            <person name="Gaustad P."/>
        </authorList>
    </citation>
    <scope>NUCLEOTIDE SEQUENCE [LARGE SCALE GENOMIC DNA]</scope>
    <source>
        <strain evidence="2">910700640</strain>
    </source>
</reference>
<feature type="compositionally biased region" description="Polar residues" evidence="1">
    <location>
        <begin position="609"/>
        <end position="626"/>
    </location>
</feature>
<proteinExistence type="predicted"/>
<feature type="compositionally biased region" description="Basic and acidic residues" evidence="1">
    <location>
        <begin position="402"/>
        <end position="417"/>
    </location>
</feature>
<dbReference type="GO" id="GO:0005634">
    <property type="term" value="C:nucleus"/>
    <property type="evidence" value="ECO:0007669"/>
    <property type="project" value="InterPro"/>
</dbReference>
<feature type="compositionally biased region" description="Basic and acidic residues" evidence="1">
    <location>
        <begin position="520"/>
        <end position="533"/>
    </location>
</feature>
<feature type="compositionally biased region" description="Polar residues" evidence="1">
    <location>
        <begin position="677"/>
        <end position="686"/>
    </location>
</feature>
<feature type="compositionally biased region" description="Basic and acidic residues" evidence="1">
    <location>
        <begin position="338"/>
        <end position="355"/>
    </location>
</feature>
<gene>
    <name evidence="2" type="ORF">AO440_003660</name>
</gene>
<dbReference type="Proteomes" id="UP000054886">
    <property type="component" value="Unassembled WGS sequence"/>
</dbReference>
<comment type="caution">
    <text evidence="2">The sequence shown here is derived from an EMBL/GenBank/DDBJ whole genome shotgun (WGS) entry which is preliminary data.</text>
</comment>
<accession>A0A0W0D7Q5</accession>
<feature type="compositionally biased region" description="Polar residues" evidence="1">
    <location>
        <begin position="440"/>
        <end position="455"/>
    </location>
</feature>
<feature type="compositionally biased region" description="Polar residues" evidence="1">
    <location>
        <begin position="765"/>
        <end position="783"/>
    </location>
</feature>
<feature type="compositionally biased region" description="Basic and acidic residues" evidence="1">
    <location>
        <begin position="631"/>
        <end position="648"/>
    </location>
</feature>
<dbReference type="VEuPathDB" id="FungiDB:GWK60_K09515"/>
<dbReference type="EMBL" id="LLZZ01000124">
    <property type="protein sequence ID" value="KTB02505.1"/>
    <property type="molecule type" value="Genomic_DNA"/>
</dbReference>
<feature type="compositionally biased region" description="Low complexity" evidence="1">
    <location>
        <begin position="221"/>
        <end position="231"/>
    </location>
</feature>
<feature type="region of interest" description="Disordered" evidence="1">
    <location>
        <begin position="183"/>
        <end position="858"/>
    </location>
</feature>
<name>A0A0W0D7Q5_CANGB</name>
<organism evidence="2 3">
    <name type="scientific">Candida glabrata</name>
    <name type="common">Yeast</name>
    <name type="synonym">Torulopsis glabrata</name>
    <dbReference type="NCBI Taxonomy" id="5478"/>
    <lineage>
        <taxon>Eukaryota</taxon>
        <taxon>Fungi</taxon>
        <taxon>Dikarya</taxon>
        <taxon>Ascomycota</taxon>
        <taxon>Saccharomycotina</taxon>
        <taxon>Saccharomycetes</taxon>
        <taxon>Saccharomycetales</taxon>
        <taxon>Saccharomycetaceae</taxon>
        <taxon>Nakaseomyces</taxon>
    </lineage>
</organism>
<sequence length="858" mass="95402">MDWSIVDEIRLFRWVSEFKPCGSQNVGNVKKIVDRLNNPEKYPVLMLQKDTSRRRISKVFTIEDVVRKLSQYYDLDEAGRVEDGVRDMGGADDDTSSLQLDIPDLDHSDTKRHDNRERSLAETLGEGTLDHDHSFTIGSDRSIVRQDTKNSSFVSGVENSIKDTSQFSANSSKGNADMAQEIKVTGTPKKTADNTISNFDGIEMPDAHQESEPDTPLETQEQNNVEESGNNNEEKAIEVDKDVGNESIGNSESVAEEPAHISSKEDIPSKETSNVDHLSKATNSNEIEENSMHSGKGEKELAIELEKSNTQDEKTGLPTEDDIENNNDTNKSAVSDTEQSKDESATIGDNKKENTAQEIQTSEQHSSRSPANDVNDDSLKSAHETQVNEFEKDETSGTNQPIKEDSMSKKIPEEIKETTTAAGVNCGEESEIRKDDEETSTLSSVDESSNMNDSNQLEEVDVEINKNSEEGSPISELNGKQITEENALANKDTPDGDTKEAAPTEKKTETQDIESTSEAGELRVHEGNEKETTSDSNNQEQENKESDLDIALAKNDVEQELQNDNVTENTTIDRESNDGNLQESETQDKVEVAPIGNSDIKSEDKGEFQDTSIVNENNEDTQVNSEEANDDREILDNKGESNEKLEEGEKTEEDSGINDNQKVDLKDNDASDDVVGDQTTKVGSNNDIEDKNDEEATVKETNNESSEEQDYKAANTEDKETNEDEKLLDSKIEGPKTRKRQREEEAKDKDETLDEKMSIRRSRRSATSNAITEAPASKSQATTPEPEAVSSKDTPQKQTKKPKLPDEPLAKRTRHSAALQSVVAEKEKEEEPKKKRKKNAKKAVQQPTRMSSRLRNKK</sequence>
<protein>
    <submittedName>
        <fullName evidence="2">Chromatin modification-related protein EAF7</fullName>
    </submittedName>
</protein>
<dbReference type="GO" id="GO:0043189">
    <property type="term" value="C:H4/H2A histone acetyltransferase complex"/>
    <property type="evidence" value="ECO:0007669"/>
    <property type="project" value="InterPro"/>
</dbReference>
<feature type="region of interest" description="Disordered" evidence="1">
    <location>
        <begin position="83"/>
        <end position="116"/>
    </location>
</feature>
<feature type="compositionally biased region" description="Basic and acidic residues" evidence="1">
    <location>
        <begin position="257"/>
        <end position="279"/>
    </location>
</feature>